<evidence type="ECO:0000256" key="1">
    <source>
        <dbReference type="ARBA" id="ARBA00004273"/>
    </source>
</evidence>
<reference evidence="12 13" key="1">
    <citation type="journal article" date="2024" name="IMA Fungus">
        <title>IMA Genome - F19 : A genome assembly and annotation guide to empower mycologists, including annotated draft genome sequences of Ceratocystis pirilliformis, Diaporthe australafricana, Fusarium ophioides, Paecilomyces lecythidis, and Sporothrix stenoceras.</title>
        <authorList>
            <person name="Aylward J."/>
            <person name="Wilson A.M."/>
            <person name="Visagie C.M."/>
            <person name="Spraker J."/>
            <person name="Barnes I."/>
            <person name="Buitendag C."/>
            <person name="Ceriani C."/>
            <person name="Del Mar Angel L."/>
            <person name="du Plessis D."/>
            <person name="Fuchs T."/>
            <person name="Gasser K."/>
            <person name="Kramer D."/>
            <person name="Li W."/>
            <person name="Munsamy K."/>
            <person name="Piso A."/>
            <person name="Price J.L."/>
            <person name="Sonnekus B."/>
            <person name="Thomas C."/>
            <person name="van der Nest A."/>
            <person name="van Dijk A."/>
            <person name="van Heerden A."/>
            <person name="van Vuuren N."/>
            <person name="Yilmaz N."/>
            <person name="Duong T.A."/>
            <person name="van der Merwe N.A."/>
            <person name="Wingfield M.J."/>
            <person name="Wingfield B.D."/>
        </authorList>
    </citation>
    <scope>NUCLEOTIDE SEQUENCE [LARGE SCALE GENOMIC DNA]</scope>
    <source>
        <strain evidence="12 13">CMW 5346</strain>
    </source>
</reference>
<evidence type="ECO:0000256" key="10">
    <source>
        <dbReference type="ARBA" id="ARBA00023310"/>
    </source>
</evidence>
<gene>
    <name evidence="12" type="primary">TIM11</name>
    <name evidence="12" type="ORF">Sste5346_001658</name>
</gene>
<keyword evidence="13" id="KW-1185">Reference proteome</keyword>
<evidence type="ECO:0000256" key="4">
    <source>
        <dbReference type="ARBA" id="ARBA00022547"/>
    </source>
</evidence>
<comment type="similarity">
    <text evidence="2 11">Belongs to the ATPase e subunit family.</text>
</comment>
<evidence type="ECO:0000313" key="12">
    <source>
        <dbReference type="EMBL" id="KAL1901952.1"/>
    </source>
</evidence>
<keyword evidence="3 11" id="KW-0813">Transport</keyword>
<evidence type="ECO:0000256" key="6">
    <source>
        <dbReference type="ARBA" id="ARBA00022792"/>
    </source>
</evidence>
<comment type="function">
    <text evidence="11">Subunit e, of the mitochondrial membrane ATP synthase complex (F(1)F(0) ATP synthase or Complex V) that produces ATP from ADP in the presence of a proton gradient across the membrane which is generated by electron transport complexes of the respiratory chain. ATP synthase complex consist of a soluble F(1) head domain - the catalytic core - and a membrane F(1) domain - the membrane proton channel. These two domains are linked by a central stalk rotating inside the F(1) region and a stationary peripheral stalk. During catalysis, ATP synthesis in the catalytic domain of F(1) is coupled via a rotary mechanism of the central stalk subunits to proton translocation. In vivo, can only synthesize ATP although its ATP hydrolase activity can be activated artificially in vitro. Part of the complex F(0) domain.</text>
</comment>
<evidence type="ECO:0000313" key="13">
    <source>
        <dbReference type="Proteomes" id="UP001583186"/>
    </source>
</evidence>
<sequence length="97" mass="10617">MSASNAAVNVLRYSALGLGVFYGFYHQRKIYSSDKAAAAKREYEHKQSLINQAKAEYSKLHAPAPSATGASSGLNQDPMGPNFDLEAYFEALMKEKP</sequence>
<organism evidence="12 13">
    <name type="scientific">Sporothrix stenoceras</name>
    <dbReference type="NCBI Taxonomy" id="5173"/>
    <lineage>
        <taxon>Eukaryota</taxon>
        <taxon>Fungi</taxon>
        <taxon>Dikarya</taxon>
        <taxon>Ascomycota</taxon>
        <taxon>Pezizomycotina</taxon>
        <taxon>Sordariomycetes</taxon>
        <taxon>Sordariomycetidae</taxon>
        <taxon>Ophiostomatales</taxon>
        <taxon>Ophiostomataceae</taxon>
        <taxon>Sporothrix</taxon>
    </lineage>
</organism>
<dbReference type="EMBL" id="JAWCUI010000006">
    <property type="protein sequence ID" value="KAL1901952.1"/>
    <property type="molecule type" value="Genomic_DNA"/>
</dbReference>
<dbReference type="Proteomes" id="UP001583186">
    <property type="component" value="Unassembled WGS sequence"/>
</dbReference>
<evidence type="ECO:0000256" key="3">
    <source>
        <dbReference type="ARBA" id="ARBA00022448"/>
    </source>
</evidence>
<accession>A0ABR3ZP66</accession>
<evidence type="ECO:0000256" key="11">
    <source>
        <dbReference type="RuleBase" id="RU367005"/>
    </source>
</evidence>
<comment type="subcellular location">
    <subcellularLocation>
        <location evidence="1 11">Mitochondrion inner membrane</location>
    </subcellularLocation>
</comment>
<evidence type="ECO:0000256" key="7">
    <source>
        <dbReference type="ARBA" id="ARBA00023065"/>
    </source>
</evidence>
<evidence type="ECO:0000256" key="9">
    <source>
        <dbReference type="ARBA" id="ARBA00023136"/>
    </source>
</evidence>
<dbReference type="Pfam" id="PF05680">
    <property type="entry name" value="ATP-synt_E"/>
    <property type="match status" value="1"/>
</dbReference>
<keyword evidence="7 11" id="KW-0406">Ion transport</keyword>
<keyword evidence="9" id="KW-0472">Membrane</keyword>
<comment type="subunit">
    <text evidence="11">F-type ATPases have 2 components, CF(1) - the catalytic core - and CF(0) - the membrane proton channel. CF(1) and CF(0) have multiple subunits.</text>
</comment>
<keyword evidence="6 11" id="KW-0999">Mitochondrion inner membrane</keyword>
<keyword evidence="4 11" id="KW-0138">CF(0)</keyword>
<keyword evidence="5 11" id="KW-0375">Hydrogen ion transport</keyword>
<keyword evidence="8 11" id="KW-0496">Mitochondrion</keyword>
<evidence type="ECO:0000256" key="2">
    <source>
        <dbReference type="ARBA" id="ARBA00007333"/>
    </source>
</evidence>
<name>A0ABR3ZP66_9PEZI</name>
<proteinExistence type="inferred from homology"/>
<keyword evidence="10 11" id="KW-0066">ATP synthesis</keyword>
<evidence type="ECO:0000256" key="5">
    <source>
        <dbReference type="ARBA" id="ARBA00022781"/>
    </source>
</evidence>
<protein>
    <recommendedName>
        <fullName evidence="11">ATP synthase F(0) complex subunit e, mitochondrial</fullName>
    </recommendedName>
</protein>
<dbReference type="InterPro" id="IPR008386">
    <property type="entry name" value="ATP_synth_F0_esu_mt"/>
</dbReference>
<evidence type="ECO:0000256" key="8">
    <source>
        <dbReference type="ARBA" id="ARBA00023128"/>
    </source>
</evidence>
<comment type="caution">
    <text evidence="12">The sequence shown here is derived from an EMBL/GenBank/DDBJ whole genome shotgun (WGS) entry which is preliminary data.</text>
</comment>